<dbReference type="InterPro" id="IPR000727">
    <property type="entry name" value="T_SNARE_dom"/>
</dbReference>
<reference evidence="9" key="1">
    <citation type="submission" date="2022-03" db="EMBL/GenBank/DDBJ databases">
        <title>Draft genome sequence of Aduncisulcus paluster, a free-living microaerophilic Fornicata.</title>
        <authorList>
            <person name="Yuyama I."/>
            <person name="Kume K."/>
            <person name="Tamura T."/>
            <person name="Inagaki Y."/>
            <person name="Hashimoto T."/>
        </authorList>
    </citation>
    <scope>NUCLEOTIDE SEQUENCE</scope>
    <source>
        <strain evidence="9">NY0171</strain>
    </source>
</reference>
<gene>
    <name evidence="9" type="ORF">ADUPG1_010516</name>
</gene>
<proteinExistence type="predicted"/>
<evidence type="ECO:0000256" key="4">
    <source>
        <dbReference type="ARBA" id="ARBA00022989"/>
    </source>
</evidence>
<dbReference type="EMBL" id="BQXS01011604">
    <property type="protein sequence ID" value="GKT14590.1"/>
    <property type="molecule type" value="Genomic_DNA"/>
</dbReference>
<accession>A0ABQ5JRQ3</accession>
<organism evidence="9 10">
    <name type="scientific">Aduncisulcus paluster</name>
    <dbReference type="NCBI Taxonomy" id="2918883"/>
    <lineage>
        <taxon>Eukaryota</taxon>
        <taxon>Metamonada</taxon>
        <taxon>Carpediemonas-like organisms</taxon>
        <taxon>Aduncisulcus</taxon>
    </lineage>
</organism>
<dbReference type="SMART" id="SM00397">
    <property type="entry name" value="t_SNARE"/>
    <property type="match status" value="1"/>
</dbReference>
<evidence type="ECO:0000256" key="1">
    <source>
        <dbReference type="ARBA" id="ARBA00004167"/>
    </source>
</evidence>
<feature type="domain" description="T-SNARE coiled-coil homology" evidence="8">
    <location>
        <begin position="14"/>
        <end position="76"/>
    </location>
</feature>
<evidence type="ECO:0000313" key="10">
    <source>
        <dbReference type="Proteomes" id="UP001057375"/>
    </source>
</evidence>
<evidence type="ECO:0000256" key="2">
    <source>
        <dbReference type="ARBA" id="ARBA00022448"/>
    </source>
</evidence>
<keyword evidence="10" id="KW-1185">Reference proteome</keyword>
<comment type="subcellular location">
    <subcellularLocation>
        <location evidence="1">Membrane</location>
        <topology evidence="1">Single-pass membrane protein</topology>
    </subcellularLocation>
</comment>
<dbReference type="PROSITE" id="PS50192">
    <property type="entry name" value="T_SNARE"/>
    <property type="match status" value="1"/>
</dbReference>
<keyword evidence="5 7" id="KW-0472">Membrane</keyword>
<feature type="coiled-coil region" evidence="6">
    <location>
        <begin position="45"/>
        <end position="72"/>
    </location>
</feature>
<comment type="caution">
    <text evidence="9">The sequence shown here is derived from an EMBL/GenBank/DDBJ whole genome shotgun (WGS) entry which is preliminary data.</text>
</comment>
<dbReference type="Gene3D" id="1.20.5.110">
    <property type="match status" value="1"/>
</dbReference>
<evidence type="ECO:0000313" key="9">
    <source>
        <dbReference type="EMBL" id="GKT14590.1"/>
    </source>
</evidence>
<evidence type="ECO:0000256" key="6">
    <source>
        <dbReference type="SAM" id="Coils"/>
    </source>
</evidence>
<protein>
    <submittedName>
        <fullName evidence="9">BET1-like protein like protein</fullName>
    </submittedName>
</protein>
<feature type="transmembrane region" description="Helical" evidence="7">
    <location>
        <begin position="82"/>
        <end position="102"/>
    </location>
</feature>
<keyword evidence="6" id="KW-0175">Coiled coil</keyword>
<dbReference type="Proteomes" id="UP001057375">
    <property type="component" value="Unassembled WGS sequence"/>
</dbReference>
<dbReference type="PANTHER" id="PTHR12791">
    <property type="entry name" value="GOLGI SNARE BET1-RELATED"/>
    <property type="match status" value="1"/>
</dbReference>
<sequence>MNPKDLPPTLESQQIMREDNFEKLDELHERVGDLRLLTQDIHSTVQRQNTKLDDLSEEMSGADDKLKIVLQQLKKAMNTKNASFCGITLVVVLFILALWVVIKLI</sequence>
<keyword evidence="3 7" id="KW-0812">Transmembrane</keyword>
<evidence type="ECO:0000256" key="3">
    <source>
        <dbReference type="ARBA" id="ARBA00022692"/>
    </source>
</evidence>
<name>A0ABQ5JRQ3_9EUKA</name>
<keyword evidence="2" id="KW-0813">Transport</keyword>
<evidence type="ECO:0000256" key="5">
    <source>
        <dbReference type="ARBA" id="ARBA00023136"/>
    </source>
</evidence>
<evidence type="ECO:0000259" key="8">
    <source>
        <dbReference type="PROSITE" id="PS50192"/>
    </source>
</evidence>
<dbReference type="SUPFAM" id="SSF58038">
    <property type="entry name" value="SNARE fusion complex"/>
    <property type="match status" value="1"/>
</dbReference>
<keyword evidence="4 7" id="KW-1133">Transmembrane helix</keyword>
<evidence type="ECO:0000256" key="7">
    <source>
        <dbReference type="SAM" id="Phobius"/>
    </source>
</evidence>